<organism evidence="7 8">
    <name type="scientific">Acrobeloides nanus</name>
    <dbReference type="NCBI Taxonomy" id="290746"/>
    <lineage>
        <taxon>Eukaryota</taxon>
        <taxon>Metazoa</taxon>
        <taxon>Ecdysozoa</taxon>
        <taxon>Nematoda</taxon>
        <taxon>Chromadorea</taxon>
        <taxon>Rhabditida</taxon>
        <taxon>Tylenchina</taxon>
        <taxon>Cephalobomorpha</taxon>
        <taxon>Cephaloboidea</taxon>
        <taxon>Cephalobidae</taxon>
        <taxon>Acrobeloides</taxon>
    </lineage>
</organism>
<evidence type="ECO:0000256" key="5">
    <source>
        <dbReference type="ARBA" id="ARBA00023242"/>
    </source>
</evidence>
<comment type="subcellular location">
    <subcellularLocation>
        <location evidence="1">Nucleus</location>
    </subcellularLocation>
</comment>
<sequence length="651" mass="74995">MYAGSTSHSSRVHQGVQVSVESLHEWKIAEIGFNGVEKHVKPLSFSDTVADYARRVDWRKIVGSNATFDGPSDDEDEAEDKEHLVESEKEQSHKEAIADTIVPVAGPWHSVAKALHESLQQINILLDTLNIIKSTIYLNPLTITYHEDRAGESHMYSKAFYWQTKRKALSQAHNTFENALKCRRKDIDDVEKNSFFKELKKMRESWRIRKVGNNIFGDLGYRIYGPKFDTAELFDITRRPSKNNEFDLPSSSGVRIESSPSCIQVQVPLHLMRRTVLAVSIEIDELKNGEKNLLFERRANDLDYTKVDPEQSKKILWEHALKWAQETLVCRDIFTILLRDSVALKDRICIFRDDVLVIYLFDNMLLKIENIYYPFEEGEIPEVGVKYLNRTLRQLFTAEISKAPQRRQQFVLLPLVTTPEQLDARGPQALTAEEIESRRPPQTSLLTKLISVASHYVLVEKVVDVLGKYMLEYSDPQLSWKWLRSSKNFSLIFAYHSHRNYEHFGKNSFYIRVRTGDLAVLTKENQPIDCRRDPELLSHALKLLACNYMLSSVGQLAKTLAWQVLHAIQNSFDEKGDPAPTLYACNQNATRLLFMQFHSSGQPPTLRVRKFSQGETTLSNNIDDFTELQYDRLVGSSFMKKMDNLLSLLRN</sequence>
<dbReference type="GO" id="GO:0016592">
    <property type="term" value="C:mediator complex"/>
    <property type="evidence" value="ECO:0007669"/>
    <property type="project" value="InterPro"/>
</dbReference>
<dbReference type="InterPro" id="IPR019313">
    <property type="entry name" value="Mediator_Med17"/>
</dbReference>
<evidence type="ECO:0000256" key="2">
    <source>
        <dbReference type="ARBA" id="ARBA00005635"/>
    </source>
</evidence>
<proteinExistence type="inferred from homology"/>
<evidence type="ECO:0000313" key="8">
    <source>
        <dbReference type="WBParaSite" id="ACRNAN_scaffold1216.g25236.t1"/>
    </source>
</evidence>
<keyword evidence="3" id="KW-0805">Transcription regulation</keyword>
<protein>
    <submittedName>
        <fullName evidence="8">Mediator of RNA polymerase II transcription subunit 17</fullName>
    </submittedName>
</protein>
<evidence type="ECO:0000256" key="6">
    <source>
        <dbReference type="SAM" id="MobiDB-lite"/>
    </source>
</evidence>
<feature type="region of interest" description="Disordered" evidence="6">
    <location>
        <begin position="67"/>
        <end position="92"/>
    </location>
</feature>
<dbReference type="WBParaSite" id="ACRNAN_scaffold1216.g25236.t1">
    <property type="protein sequence ID" value="ACRNAN_scaffold1216.g25236.t1"/>
    <property type="gene ID" value="ACRNAN_scaffold1216.g25236"/>
</dbReference>
<dbReference type="Proteomes" id="UP000887540">
    <property type="component" value="Unplaced"/>
</dbReference>
<keyword evidence="4" id="KW-0804">Transcription</keyword>
<evidence type="ECO:0000256" key="4">
    <source>
        <dbReference type="ARBA" id="ARBA00023163"/>
    </source>
</evidence>
<evidence type="ECO:0000256" key="1">
    <source>
        <dbReference type="ARBA" id="ARBA00004123"/>
    </source>
</evidence>
<dbReference type="GO" id="GO:0003712">
    <property type="term" value="F:transcription coregulator activity"/>
    <property type="evidence" value="ECO:0007669"/>
    <property type="project" value="InterPro"/>
</dbReference>
<keyword evidence="5" id="KW-0539">Nucleus</keyword>
<name>A0A914CN90_9BILA</name>
<keyword evidence="7" id="KW-1185">Reference proteome</keyword>
<dbReference type="PANTHER" id="PTHR13114">
    <property type="entry name" value="MEDIATOR OF RNA POLYMERASE II TRANSCRIPTION SUBUNIT 17"/>
    <property type="match status" value="1"/>
</dbReference>
<dbReference type="PANTHER" id="PTHR13114:SF7">
    <property type="entry name" value="MEDIATOR OF RNA POLYMERASE II TRANSCRIPTION SUBUNIT 17"/>
    <property type="match status" value="1"/>
</dbReference>
<dbReference type="GO" id="GO:0006357">
    <property type="term" value="P:regulation of transcription by RNA polymerase II"/>
    <property type="evidence" value="ECO:0007669"/>
    <property type="project" value="InterPro"/>
</dbReference>
<reference evidence="8" key="1">
    <citation type="submission" date="2022-11" db="UniProtKB">
        <authorList>
            <consortium name="WormBaseParasite"/>
        </authorList>
    </citation>
    <scope>IDENTIFICATION</scope>
</reference>
<feature type="compositionally biased region" description="Basic and acidic residues" evidence="6">
    <location>
        <begin position="80"/>
        <end position="92"/>
    </location>
</feature>
<evidence type="ECO:0000313" key="7">
    <source>
        <dbReference type="Proteomes" id="UP000887540"/>
    </source>
</evidence>
<dbReference type="AlphaFoldDB" id="A0A914CN90"/>
<dbReference type="GO" id="GO:0070847">
    <property type="term" value="C:core mediator complex"/>
    <property type="evidence" value="ECO:0007669"/>
    <property type="project" value="TreeGrafter"/>
</dbReference>
<evidence type="ECO:0000256" key="3">
    <source>
        <dbReference type="ARBA" id="ARBA00023015"/>
    </source>
</evidence>
<accession>A0A914CN90</accession>
<comment type="similarity">
    <text evidence="2">Belongs to the Mediator complex subunit 17 family.</text>
</comment>